<keyword evidence="1" id="KW-0472">Membrane</keyword>
<protein>
    <submittedName>
        <fullName evidence="2">GP43 protein</fullName>
    </submittedName>
</protein>
<feature type="transmembrane region" description="Helical" evidence="1">
    <location>
        <begin position="79"/>
        <end position="99"/>
    </location>
</feature>
<reference evidence="2" key="1">
    <citation type="journal article" date="2024" name="Microbiome">
        <title>Substantial viral diversity in bats and rodents from East Africa: insights into evolution, recombination, and cocirculation.</title>
        <authorList>
            <person name="Wang D."/>
            <person name="Yang X."/>
            <person name="Ren Z."/>
            <person name="Hu B."/>
            <person name="Zhao H."/>
            <person name="Yang K."/>
            <person name="Shi P."/>
            <person name="Zhang Z."/>
            <person name="Feng Q."/>
            <person name="Nawenja C.V."/>
            <person name="Obanda V."/>
            <person name="Robert K."/>
            <person name="Nalikka B."/>
            <person name="Waruhiu C.N."/>
            <person name="Ochola G.O."/>
            <person name="Onyuok S.O."/>
            <person name="Ochieng H."/>
            <person name="Li B."/>
            <person name="Zhu Y."/>
            <person name="Si H."/>
            <person name="Yin J."/>
            <person name="Kristiansen K."/>
            <person name="Jin X."/>
            <person name="Xu X."/>
            <person name="Xiao M."/>
            <person name="Agwanda B."/>
            <person name="Ommeh S."/>
            <person name="Li J."/>
            <person name="Shi Z.L."/>
        </authorList>
    </citation>
    <scope>NUCLEOTIDE SEQUENCE</scope>
    <source>
        <strain evidence="2">1A/Kenya/BAT2584/2015</strain>
    </source>
</reference>
<organism evidence="2">
    <name type="scientific">Cardioderma bat herpesvirus</name>
    <dbReference type="NCBI Taxonomy" id="3141914"/>
    <lineage>
        <taxon>Viruses</taxon>
        <taxon>Duplodnaviria</taxon>
        <taxon>Heunggongvirae</taxon>
        <taxon>Peploviricota</taxon>
        <taxon>Herviviricetes</taxon>
        <taxon>Herpesvirales</taxon>
    </lineage>
</organism>
<name>A0AAU7DZX3_9VIRU</name>
<keyword evidence="1" id="KW-1133">Transmembrane helix</keyword>
<proteinExistence type="predicted"/>
<feature type="transmembrane region" description="Helical" evidence="1">
    <location>
        <begin position="38"/>
        <end position="58"/>
    </location>
</feature>
<dbReference type="EMBL" id="PP711848">
    <property type="protein sequence ID" value="XBH23682.1"/>
    <property type="molecule type" value="Genomic_DNA"/>
</dbReference>
<feature type="transmembrane region" description="Helical" evidence="1">
    <location>
        <begin position="138"/>
        <end position="157"/>
    </location>
</feature>
<evidence type="ECO:0000256" key="1">
    <source>
        <dbReference type="SAM" id="Phobius"/>
    </source>
</evidence>
<reference evidence="2" key="2">
    <citation type="submission" date="2024-02" db="EMBL/GenBank/DDBJ databases">
        <authorList>
            <person name="Hu B."/>
        </authorList>
    </citation>
    <scope>NUCLEOTIDE SEQUENCE</scope>
    <source>
        <strain evidence="2">1A/Kenya/BAT2584/2015</strain>
    </source>
</reference>
<sequence length="317" mass="34638">MLPVAVSLFLGACVSVLCPEYALYDTRVRWPEDPRTRYGLSAAAIAAGLVCTFALLTYRSRVSERCVRLCFLGYAASRILILLLPTLFFTVQLTLTVVLESTLWLSVSQTVCVIRVDEAAYNLGVALGTGLRLYGANVTWHGTTATLIFYTCYVALYNKIYDLPFVREDLSFFEAKGRRYANRYEYVDSKTVVKVCYDTLTVATLLSLVCFVLRGVSPAGFAMYVLVSHLRVPGVAYRCVTHGACALAGIAAVIDSIVGGVFLPAVADFTAGLAGLMLRNHVLERFGDQDRFLGNTACAVTALLALPHLKPGQNLRN</sequence>
<keyword evidence="1" id="KW-0812">Transmembrane</keyword>
<evidence type="ECO:0000313" key="2">
    <source>
        <dbReference type="EMBL" id="XBH23682.1"/>
    </source>
</evidence>
<accession>A0AAU7DZX3</accession>
<feature type="transmembrane region" description="Helical" evidence="1">
    <location>
        <begin position="246"/>
        <end position="271"/>
    </location>
</feature>
<feature type="transmembrane region" description="Helical" evidence="1">
    <location>
        <begin position="200"/>
        <end position="226"/>
    </location>
</feature>